<dbReference type="GO" id="GO:0016887">
    <property type="term" value="F:ATP hydrolysis activity"/>
    <property type="evidence" value="ECO:0007669"/>
    <property type="project" value="InterPro"/>
</dbReference>
<evidence type="ECO:0000256" key="2">
    <source>
        <dbReference type="ARBA" id="ARBA00022840"/>
    </source>
</evidence>
<dbReference type="Proteomes" id="UP000016927">
    <property type="component" value="Unassembled WGS sequence"/>
</dbReference>
<dbReference type="HOGENOM" id="CLU_000604_1_9_1"/>
<feature type="non-terminal residue" evidence="5">
    <location>
        <position position="1"/>
    </location>
</feature>
<feature type="domain" description="ABC transporter" evidence="4">
    <location>
        <begin position="1"/>
        <end position="210"/>
    </location>
</feature>
<dbReference type="GO" id="GO:0034040">
    <property type="term" value="F:ATPase-coupled lipid transmembrane transporter activity"/>
    <property type="evidence" value="ECO:0007669"/>
    <property type="project" value="TreeGrafter"/>
</dbReference>
<sequence>LSNVSLEIKKGEKVAIFGKNGCGKSSLMTALLRFIDYEGDIIIDGKNVKEISVKSQRSLIAYVPQNPQIMEGTILENLKFGNNKISNDTVLDLCKAYKTHNIFKHFENGYSTNVGESGKFLSGGQKQQLSFMRAVIKDSDIYLIDEPTSNLDKKSEFEMLNLVFEKMTNKTVIAILHNPKFLEKFDKILGVHDGVISVYTSYDDFLMDKN</sequence>
<dbReference type="Gene3D" id="3.40.50.300">
    <property type="entry name" value="P-loop containing nucleotide triphosphate hydrolases"/>
    <property type="match status" value="1"/>
</dbReference>
<dbReference type="OMA" id="YANITHA"/>
<evidence type="ECO:0000313" key="6">
    <source>
        <dbReference type="Proteomes" id="UP000016927"/>
    </source>
</evidence>
<proteinExistence type="inferred from homology"/>
<protein>
    <submittedName>
        <fullName evidence="5">Iron-sulfur clusters transporter atm1, mitochondrial</fullName>
    </submittedName>
</protein>
<organism evidence="5 6">
    <name type="scientific">Nosema bombycis (strain CQ1 / CVCC 102059)</name>
    <name type="common">Microsporidian parasite</name>
    <name type="synonym">Pebrine of silkworm</name>
    <dbReference type="NCBI Taxonomy" id="578461"/>
    <lineage>
        <taxon>Eukaryota</taxon>
        <taxon>Fungi</taxon>
        <taxon>Fungi incertae sedis</taxon>
        <taxon>Microsporidia</taxon>
        <taxon>Nosematidae</taxon>
        <taxon>Nosema</taxon>
    </lineage>
</organism>
<keyword evidence="2" id="KW-0067">ATP-binding</keyword>
<dbReference type="InterPro" id="IPR039421">
    <property type="entry name" value="Type_1_exporter"/>
</dbReference>
<accession>R0KQL8</accession>
<dbReference type="PANTHER" id="PTHR24221">
    <property type="entry name" value="ATP-BINDING CASSETTE SUB-FAMILY B"/>
    <property type="match status" value="1"/>
</dbReference>
<dbReference type="Pfam" id="PF00005">
    <property type="entry name" value="ABC_tran"/>
    <property type="match status" value="1"/>
</dbReference>
<feature type="non-terminal residue" evidence="5">
    <location>
        <position position="210"/>
    </location>
</feature>
<dbReference type="InterPro" id="IPR003593">
    <property type="entry name" value="AAA+_ATPase"/>
</dbReference>
<dbReference type="GO" id="GO:0005524">
    <property type="term" value="F:ATP binding"/>
    <property type="evidence" value="ECO:0007669"/>
    <property type="project" value="UniProtKB-KW"/>
</dbReference>
<keyword evidence="6" id="KW-1185">Reference proteome</keyword>
<dbReference type="STRING" id="578461.R0KQL8"/>
<evidence type="ECO:0000256" key="1">
    <source>
        <dbReference type="ARBA" id="ARBA00022741"/>
    </source>
</evidence>
<name>R0KQL8_NOSB1</name>
<reference evidence="5 6" key="1">
    <citation type="journal article" date="2013" name="BMC Genomics">
        <title>Comparative genomics of parasitic silkworm microsporidia reveal an association between genome expansion and host adaptation.</title>
        <authorList>
            <person name="Pan G."/>
            <person name="Xu J."/>
            <person name="Li T."/>
            <person name="Xia Q."/>
            <person name="Liu S.L."/>
            <person name="Zhang G."/>
            <person name="Li S."/>
            <person name="Li C."/>
            <person name="Liu H."/>
            <person name="Yang L."/>
            <person name="Liu T."/>
            <person name="Zhang X."/>
            <person name="Wu Z."/>
            <person name="Fan W."/>
            <person name="Dang X."/>
            <person name="Xiang H."/>
            <person name="Tao M."/>
            <person name="Li Y."/>
            <person name="Hu J."/>
            <person name="Li Z."/>
            <person name="Lin L."/>
            <person name="Luo J."/>
            <person name="Geng L."/>
            <person name="Wang L."/>
            <person name="Long M."/>
            <person name="Wan Y."/>
            <person name="He N."/>
            <person name="Zhang Z."/>
            <person name="Lu C."/>
            <person name="Keeling P.J."/>
            <person name="Wang J."/>
            <person name="Xiang Z."/>
            <person name="Zhou Z."/>
        </authorList>
    </citation>
    <scope>NUCLEOTIDE SEQUENCE [LARGE SCALE GENOMIC DNA]</scope>
    <source>
        <strain evidence="6">CQ1 / CVCC 102059</strain>
    </source>
</reference>
<comment type="similarity">
    <text evidence="3">Belongs to the ABC transporter superfamily. ABCB family. Heavy Metal importer (TC 3.A.1.210) subfamily.</text>
</comment>
<dbReference type="OrthoDB" id="6500128at2759"/>
<evidence type="ECO:0000256" key="3">
    <source>
        <dbReference type="ARBA" id="ARBA00024363"/>
    </source>
</evidence>
<evidence type="ECO:0000313" key="5">
    <source>
        <dbReference type="EMBL" id="EOB12502.1"/>
    </source>
</evidence>
<dbReference type="EMBL" id="KB909331">
    <property type="protein sequence ID" value="EOB12502.1"/>
    <property type="molecule type" value="Genomic_DNA"/>
</dbReference>
<gene>
    <name evidence="5" type="primary">ATM1</name>
    <name evidence="5" type="ORF">NBO_423g0006</name>
</gene>
<dbReference type="VEuPathDB" id="MicrosporidiaDB:NBO_423g0006"/>
<dbReference type="InterPro" id="IPR027417">
    <property type="entry name" value="P-loop_NTPase"/>
</dbReference>
<dbReference type="SUPFAM" id="SSF52540">
    <property type="entry name" value="P-loop containing nucleoside triphosphate hydrolases"/>
    <property type="match status" value="1"/>
</dbReference>
<keyword evidence="1" id="KW-0547">Nucleotide-binding</keyword>
<dbReference type="SMART" id="SM00382">
    <property type="entry name" value="AAA"/>
    <property type="match status" value="1"/>
</dbReference>
<dbReference type="PANTHER" id="PTHR24221:SF654">
    <property type="entry name" value="ATP-BINDING CASSETTE SUB-FAMILY B MEMBER 6"/>
    <property type="match status" value="1"/>
</dbReference>
<dbReference type="InterPro" id="IPR003439">
    <property type="entry name" value="ABC_transporter-like_ATP-bd"/>
</dbReference>
<dbReference type="AlphaFoldDB" id="R0KQL8"/>
<evidence type="ECO:0000259" key="4">
    <source>
        <dbReference type="PROSITE" id="PS50893"/>
    </source>
</evidence>
<dbReference type="PROSITE" id="PS50893">
    <property type="entry name" value="ABC_TRANSPORTER_2"/>
    <property type="match status" value="1"/>
</dbReference>